<dbReference type="Gene3D" id="2.20.25.10">
    <property type="match status" value="1"/>
</dbReference>
<evidence type="ECO:0000256" key="1">
    <source>
        <dbReference type="HAMAP-Rule" id="MF_01187"/>
    </source>
</evidence>
<proteinExistence type="inferred from homology"/>
<evidence type="ECO:0000313" key="2">
    <source>
        <dbReference type="EMBL" id="HEN41896.1"/>
    </source>
</evidence>
<dbReference type="EMBL" id="DSOV01000022">
    <property type="protein sequence ID" value="HEN41896.1"/>
    <property type="molecule type" value="Genomic_DNA"/>
</dbReference>
<dbReference type="InterPro" id="IPR005651">
    <property type="entry name" value="Trm112-like"/>
</dbReference>
<dbReference type="Pfam" id="PF03966">
    <property type="entry name" value="Trm112p"/>
    <property type="match status" value="1"/>
</dbReference>
<protein>
    <recommendedName>
        <fullName evidence="1">UPF0434 protein ENQ87_05900</fullName>
    </recommendedName>
</protein>
<sequence length="58" mass="6426">MALSVELLKILACPRCIGEVKPVDDGSALVCEACRLRFPVRDDIPLMLLDEAERIGDR</sequence>
<dbReference type="AlphaFoldDB" id="A0A831TYC7"/>
<gene>
    <name evidence="2" type="ORF">ENQ87_05900</name>
</gene>
<dbReference type="HAMAP" id="MF_01187">
    <property type="entry name" value="UPF0434"/>
    <property type="match status" value="1"/>
</dbReference>
<reference evidence="2" key="1">
    <citation type="journal article" date="2020" name="mSystems">
        <title>Genome- and Community-Level Interaction Insights into Carbon Utilization and Element Cycling Functions of Hydrothermarchaeota in Hydrothermal Sediment.</title>
        <authorList>
            <person name="Zhou Z."/>
            <person name="Liu Y."/>
            <person name="Xu W."/>
            <person name="Pan J."/>
            <person name="Luo Z.H."/>
            <person name="Li M."/>
        </authorList>
    </citation>
    <scope>NUCLEOTIDE SEQUENCE [LARGE SCALE GENOMIC DNA]</scope>
    <source>
        <strain evidence="2">SpSt-349</strain>
    </source>
</reference>
<accession>A0A831TYC7</accession>
<organism evidence="2">
    <name type="scientific">Geobacter metallireducens</name>
    <dbReference type="NCBI Taxonomy" id="28232"/>
    <lineage>
        <taxon>Bacteria</taxon>
        <taxon>Pseudomonadati</taxon>
        <taxon>Thermodesulfobacteriota</taxon>
        <taxon>Desulfuromonadia</taxon>
        <taxon>Geobacterales</taxon>
        <taxon>Geobacteraceae</taxon>
        <taxon>Geobacter</taxon>
    </lineage>
</organism>
<name>A0A831TYC7_GEOME</name>
<comment type="similarity">
    <text evidence="1">Belongs to the UPF0434 family.</text>
</comment>
<dbReference type="SUPFAM" id="SSF158997">
    <property type="entry name" value="Trm112p-like"/>
    <property type="match status" value="1"/>
</dbReference>
<comment type="caution">
    <text evidence="2">The sequence shown here is derived from an EMBL/GenBank/DDBJ whole genome shotgun (WGS) entry which is preliminary data.</text>
</comment>